<gene>
    <name evidence="3" type="ORF">AFM12_13555</name>
</gene>
<evidence type="ECO:0000313" key="3">
    <source>
        <dbReference type="EMBL" id="KPM47528.1"/>
    </source>
</evidence>
<dbReference type="InterPro" id="IPR019847">
    <property type="entry name" value="Gliding_motility_assoc_GldN"/>
</dbReference>
<organism evidence="3 4">
    <name type="scientific">Jiulongibacter sediminis</name>
    <dbReference type="NCBI Taxonomy" id="1605367"/>
    <lineage>
        <taxon>Bacteria</taxon>
        <taxon>Pseudomonadati</taxon>
        <taxon>Bacteroidota</taxon>
        <taxon>Cytophagia</taxon>
        <taxon>Cytophagales</taxon>
        <taxon>Leadbetterellaceae</taxon>
        <taxon>Jiulongibacter</taxon>
    </lineage>
</organism>
<dbReference type="STRING" id="1605367.AFM12_13555"/>
<feature type="signal peptide" evidence="2">
    <location>
        <begin position="1"/>
        <end position="23"/>
    </location>
</feature>
<feature type="chain" id="PRO_5006136426" evidence="2">
    <location>
        <begin position="24"/>
        <end position="307"/>
    </location>
</feature>
<keyword evidence="4" id="KW-1185">Reference proteome</keyword>
<reference evidence="3 4" key="1">
    <citation type="submission" date="2015-07" db="EMBL/GenBank/DDBJ databases">
        <title>The draft genome sequence of Leadbetterella sp. JN14-9.</title>
        <authorList>
            <person name="Liu Y."/>
            <person name="Du J."/>
            <person name="Shao Z."/>
        </authorList>
    </citation>
    <scope>NUCLEOTIDE SEQUENCE [LARGE SCALE GENOMIC DNA]</scope>
    <source>
        <strain evidence="3 4">JN14-9</strain>
    </source>
</reference>
<sequence length="307" mass="34991">MNKITSIALIAGLFVGGSQVATAQEKSDNGLNPLSLRPVHDSNIAYKIGLWRRVDLREKQNQPLFSYENEITKHLIEGVKSGILDAYSEEDLEERLTLEEFNERMFKRFEGGGLSQAEIDAGFGDETASDDGWGDAGSSDDGWGDASDNTQEPEAKSTSSTSTTTAPQDGYEMFPNEFYILEIKEDWIFDRQRSRQYFDIQTITIKIPAEASNDGLEKTLASFKYKDLEQFFRNNPNAVWFNEENTAKHINLADAFELRLFHGRVVKKSNSLDKYLDEQYGSAQEALNKSQQIEYDLIEKEHNMWEY</sequence>
<dbReference type="NCBIfam" id="TIGR03523">
    <property type="entry name" value="GldN"/>
    <property type="match status" value="1"/>
</dbReference>
<evidence type="ECO:0000256" key="2">
    <source>
        <dbReference type="SAM" id="SignalP"/>
    </source>
</evidence>
<accession>A0A0P7BZ93</accession>
<feature type="region of interest" description="Disordered" evidence="1">
    <location>
        <begin position="123"/>
        <end position="170"/>
    </location>
</feature>
<dbReference type="EMBL" id="LGTQ01000010">
    <property type="protein sequence ID" value="KPM47528.1"/>
    <property type="molecule type" value="Genomic_DNA"/>
</dbReference>
<dbReference type="AlphaFoldDB" id="A0A0P7BZ93"/>
<protein>
    <submittedName>
        <fullName evidence="3">Gliding motility associated protein GldN</fullName>
    </submittedName>
</protein>
<proteinExistence type="predicted"/>
<dbReference type="Proteomes" id="UP000050454">
    <property type="component" value="Unassembled WGS sequence"/>
</dbReference>
<dbReference type="RefSeq" id="WP_055149131.1">
    <property type="nucleotide sequence ID" value="NZ_JXSZ01000010.1"/>
</dbReference>
<evidence type="ECO:0000313" key="4">
    <source>
        <dbReference type="Proteomes" id="UP000050454"/>
    </source>
</evidence>
<name>A0A0P7BZ93_9BACT</name>
<comment type="caution">
    <text evidence="3">The sequence shown here is derived from an EMBL/GenBank/DDBJ whole genome shotgun (WGS) entry which is preliminary data.</text>
</comment>
<feature type="compositionally biased region" description="Low complexity" evidence="1">
    <location>
        <begin position="136"/>
        <end position="148"/>
    </location>
</feature>
<evidence type="ECO:0000256" key="1">
    <source>
        <dbReference type="SAM" id="MobiDB-lite"/>
    </source>
</evidence>
<keyword evidence="2" id="KW-0732">Signal</keyword>
<dbReference type="Pfam" id="PF19841">
    <property type="entry name" value="GldN"/>
    <property type="match status" value="1"/>
</dbReference>